<dbReference type="Pfam" id="PF08241">
    <property type="entry name" value="Methyltransf_11"/>
    <property type="match status" value="1"/>
</dbReference>
<protein>
    <submittedName>
        <fullName evidence="2">Type 11 methyltransferase</fullName>
    </submittedName>
</protein>
<dbReference type="AlphaFoldDB" id="W0SCJ4"/>
<dbReference type="HOGENOM" id="CLU_083617_0_0_4"/>
<dbReference type="KEGG" id="shd:SUTH_00950"/>
<evidence type="ECO:0000313" key="3">
    <source>
        <dbReference type="Proteomes" id="UP000031637"/>
    </source>
</evidence>
<sequence>MHPTAMLNARMFFDVYGASFASARVADIGAQDVNGSLRDVCPSRFTYIGVDFVAGKGVDVILEDPYRLPFEDQSIDMVVSSSCFEHSELFWVLFLEIVRVLKQPGLLYLNAPSNGEVHRYPLDCWRFYPDSGKALTTWARRSGYDVTLLESYTSKQIGDVWNDFVAVFLKGDRFSHDFPGRITDGFEGFTNGTALGRANNLNPQRYPEDMDKLMLISDLISNRISVKR</sequence>
<name>W0SCJ4_9PROT</name>
<dbReference type="EMBL" id="AP012547">
    <property type="protein sequence ID" value="BAO28756.1"/>
    <property type="molecule type" value="Genomic_DNA"/>
</dbReference>
<dbReference type="STRING" id="1223802.SUTH_00950"/>
<keyword evidence="2" id="KW-0489">Methyltransferase</keyword>
<accession>W0SCJ4</accession>
<dbReference type="OrthoDB" id="9816424at2"/>
<dbReference type="SUPFAM" id="SSF53335">
    <property type="entry name" value="S-adenosyl-L-methionine-dependent methyltransferases"/>
    <property type="match status" value="1"/>
</dbReference>
<dbReference type="GO" id="GO:0008757">
    <property type="term" value="F:S-adenosylmethionine-dependent methyltransferase activity"/>
    <property type="evidence" value="ECO:0007669"/>
    <property type="project" value="InterPro"/>
</dbReference>
<dbReference type="CDD" id="cd02440">
    <property type="entry name" value="AdoMet_MTases"/>
    <property type="match status" value="1"/>
</dbReference>
<dbReference type="Proteomes" id="UP000031637">
    <property type="component" value="Chromosome"/>
</dbReference>
<dbReference type="InterPro" id="IPR013216">
    <property type="entry name" value="Methyltransf_11"/>
</dbReference>
<gene>
    <name evidence="2" type="ORF">SUTH_00950</name>
</gene>
<dbReference type="Gene3D" id="3.40.50.150">
    <property type="entry name" value="Vaccinia Virus protein VP39"/>
    <property type="match status" value="1"/>
</dbReference>
<evidence type="ECO:0000259" key="1">
    <source>
        <dbReference type="Pfam" id="PF08241"/>
    </source>
</evidence>
<keyword evidence="2" id="KW-0808">Transferase</keyword>
<dbReference type="RefSeq" id="WP_041097487.1">
    <property type="nucleotide sequence ID" value="NZ_AP012547.1"/>
</dbReference>
<proteinExistence type="predicted"/>
<feature type="domain" description="Methyltransferase type 11" evidence="1">
    <location>
        <begin position="53"/>
        <end position="108"/>
    </location>
</feature>
<dbReference type="GO" id="GO:0032259">
    <property type="term" value="P:methylation"/>
    <property type="evidence" value="ECO:0007669"/>
    <property type="project" value="UniProtKB-KW"/>
</dbReference>
<dbReference type="InterPro" id="IPR029063">
    <property type="entry name" value="SAM-dependent_MTases_sf"/>
</dbReference>
<reference evidence="2 3" key="1">
    <citation type="journal article" date="2014" name="Syst. Appl. Microbiol.">
        <title>Complete genomes of freshwater sulfur oxidizers Sulfuricella denitrificans skB26 and Sulfuritalea hydrogenivorans sk43H: genetic insights into the sulfur oxidation pathway of betaproteobacteria.</title>
        <authorList>
            <person name="Watanabe T."/>
            <person name="Kojima H."/>
            <person name="Fukui M."/>
        </authorList>
    </citation>
    <scope>NUCLEOTIDE SEQUENCE [LARGE SCALE GENOMIC DNA]</scope>
    <source>
        <strain evidence="2">DSM22779</strain>
    </source>
</reference>
<organism evidence="2 3">
    <name type="scientific">Sulfuritalea hydrogenivorans sk43H</name>
    <dbReference type="NCBI Taxonomy" id="1223802"/>
    <lineage>
        <taxon>Bacteria</taxon>
        <taxon>Pseudomonadati</taxon>
        <taxon>Pseudomonadota</taxon>
        <taxon>Betaproteobacteria</taxon>
        <taxon>Nitrosomonadales</taxon>
        <taxon>Sterolibacteriaceae</taxon>
        <taxon>Sulfuritalea</taxon>
    </lineage>
</organism>
<keyword evidence="3" id="KW-1185">Reference proteome</keyword>
<evidence type="ECO:0000313" key="2">
    <source>
        <dbReference type="EMBL" id="BAO28756.1"/>
    </source>
</evidence>